<accession>A0A1V4KPB9</accession>
<dbReference type="InterPro" id="IPR036875">
    <property type="entry name" value="Znf_CCHC_sf"/>
</dbReference>
<dbReference type="EMBL" id="LSYS01002807">
    <property type="protein sequence ID" value="OPJ85637.1"/>
    <property type="molecule type" value="Genomic_DNA"/>
</dbReference>
<dbReference type="Pfam" id="PF00313">
    <property type="entry name" value="CSD"/>
    <property type="match status" value="1"/>
</dbReference>
<keyword evidence="10" id="KW-1185">Reference proteome</keyword>
<keyword evidence="2" id="KW-0479">Metal-binding</keyword>
<keyword evidence="4" id="KW-0863">Zinc-finger</keyword>
<dbReference type="GO" id="GO:0005737">
    <property type="term" value="C:cytoplasm"/>
    <property type="evidence" value="ECO:0007669"/>
    <property type="project" value="TreeGrafter"/>
</dbReference>
<evidence type="ECO:0000256" key="1">
    <source>
        <dbReference type="ARBA" id="ARBA00004123"/>
    </source>
</evidence>
<dbReference type="SUPFAM" id="SSF50249">
    <property type="entry name" value="Nucleic acid-binding proteins"/>
    <property type="match status" value="1"/>
</dbReference>
<dbReference type="GO" id="GO:0005634">
    <property type="term" value="C:nucleus"/>
    <property type="evidence" value="ECO:0007669"/>
    <property type="project" value="UniProtKB-SubCell"/>
</dbReference>
<dbReference type="InterPro" id="IPR051373">
    <property type="entry name" value="Lin-28_RNA-binding"/>
</dbReference>
<protein>
    <recommendedName>
        <fullName evidence="8">CSD domain-containing protein</fullName>
    </recommendedName>
</protein>
<keyword evidence="5" id="KW-0862">Zinc</keyword>
<keyword evidence="6" id="KW-0694">RNA-binding</keyword>
<organism evidence="9 10">
    <name type="scientific">Patagioenas fasciata monilis</name>
    <dbReference type="NCBI Taxonomy" id="372326"/>
    <lineage>
        <taxon>Eukaryota</taxon>
        <taxon>Metazoa</taxon>
        <taxon>Chordata</taxon>
        <taxon>Craniata</taxon>
        <taxon>Vertebrata</taxon>
        <taxon>Euteleostomi</taxon>
        <taxon>Archelosauria</taxon>
        <taxon>Archosauria</taxon>
        <taxon>Dinosauria</taxon>
        <taxon>Saurischia</taxon>
        <taxon>Theropoda</taxon>
        <taxon>Coelurosauria</taxon>
        <taxon>Aves</taxon>
        <taxon>Neognathae</taxon>
        <taxon>Neoaves</taxon>
        <taxon>Columbimorphae</taxon>
        <taxon>Columbiformes</taxon>
        <taxon>Columbidae</taxon>
        <taxon>Patagioenas</taxon>
    </lineage>
</organism>
<evidence type="ECO:0000256" key="3">
    <source>
        <dbReference type="ARBA" id="ARBA00022737"/>
    </source>
</evidence>
<evidence type="ECO:0000256" key="4">
    <source>
        <dbReference type="ARBA" id="ARBA00022771"/>
    </source>
</evidence>
<comment type="subcellular location">
    <subcellularLocation>
        <location evidence="1">Nucleus</location>
    </subcellularLocation>
</comment>
<dbReference type="InterPro" id="IPR011129">
    <property type="entry name" value="CSD"/>
</dbReference>
<dbReference type="PROSITE" id="PS51857">
    <property type="entry name" value="CSD_2"/>
    <property type="match status" value="1"/>
</dbReference>
<evidence type="ECO:0000256" key="5">
    <source>
        <dbReference type="ARBA" id="ARBA00022833"/>
    </source>
</evidence>
<dbReference type="GO" id="GO:0003729">
    <property type="term" value="F:mRNA binding"/>
    <property type="evidence" value="ECO:0007669"/>
    <property type="project" value="TreeGrafter"/>
</dbReference>
<evidence type="ECO:0000313" key="10">
    <source>
        <dbReference type="Proteomes" id="UP000190648"/>
    </source>
</evidence>
<evidence type="ECO:0000256" key="7">
    <source>
        <dbReference type="ARBA" id="ARBA00023242"/>
    </source>
</evidence>
<dbReference type="InterPro" id="IPR002059">
    <property type="entry name" value="CSP_DNA-bd"/>
</dbReference>
<dbReference type="GO" id="GO:0031054">
    <property type="term" value="P:pre-miRNA processing"/>
    <property type="evidence" value="ECO:0007669"/>
    <property type="project" value="TreeGrafter"/>
</dbReference>
<dbReference type="PANTHER" id="PTHR46109">
    <property type="entry name" value="PROTEIN LIN-28"/>
    <property type="match status" value="1"/>
</dbReference>
<dbReference type="Proteomes" id="UP000190648">
    <property type="component" value="Unassembled WGS sequence"/>
</dbReference>
<dbReference type="InterPro" id="IPR012340">
    <property type="entry name" value="NA-bd_OB-fold"/>
</dbReference>
<keyword evidence="3" id="KW-0677">Repeat</keyword>
<dbReference type="CDD" id="cd04458">
    <property type="entry name" value="CSP_CDS"/>
    <property type="match status" value="1"/>
</dbReference>
<keyword evidence="7" id="KW-0539">Nucleus</keyword>
<dbReference type="PANTHER" id="PTHR46109:SF2">
    <property type="entry name" value="PROTEIN LIN-28 HOMOLOG A"/>
    <property type="match status" value="1"/>
</dbReference>
<dbReference type="Gene3D" id="4.10.60.10">
    <property type="entry name" value="Zinc finger, CCHC-type"/>
    <property type="match status" value="1"/>
</dbReference>
<dbReference type="STRING" id="372326.A0A1V4KPB9"/>
<evidence type="ECO:0000256" key="6">
    <source>
        <dbReference type="ARBA" id="ARBA00022884"/>
    </source>
</evidence>
<dbReference type="PRINTS" id="PR00050">
    <property type="entry name" value="COLDSHOCK"/>
</dbReference>
<dbReference type="Pfam" id="PF21890">
    <property type="entry name" value="Lin-28A-like_zf-CCHC_2"/>
    <property type="match status" value="1"/>
</dbReference>
<evidence type="ECO:0000256" key="2">
    <source>
        <dbReference type="ARBA" id="ARBA00022723"/>
    </source>
</evidence>
<dbReference type="SUPFAM" id="SSF57756">
    <property type="entry name" value="Retrovirus zinc finger-like domains"/>
    <property type="match status" value="1"/>
</dbReference>
<dbReference type="InterPro" id="IPR054081">
    <property type="entry name" value="Lin-28A-like_Znf-CCHC_2"/>
</dbReference>
<sequence>MAAVFHQQSAGEELVGTSPTLYGSGTCKWFNTRLGFGFLTMTTMGSKTLDSPGKVFVHQSKIHAKGFCSLEDGEAVQFTFMESPKGLECIWVTGLGGAYCIGKKKPQRKDKCYNCGEQGPHTKECKLPPQPKKCHFCRSTSHMIISCPEKAQQYSELPLRV</sequence>
<feature type="domain" description="CSD" evidence="8">
    <location>
        <begin position="22"/>
        <end position="103"/>
    </location>
</feature>
<dbReference type="GO" id="GO:0008270">
    <property type="term" value="F:zinc ion binding"/>
    <property type="evidence" value="ECO:0007669"/>
    <property type="project" value="UniProtKB-KW"/>
</dbReference>
<dbReference type="SMART" id="SM00357">
    <property type="entry name" value="CSP"/>
    <property type="match status" value="1"/>
</dbReference>
<dbReference type="AlphaFoldDB" id="A0A1V4KPB9"/>
<dbReference type="Gene3D" id="2.40.50.140">
    <property type="entry name" value="Nucleic acid-binding proteins"/>
    <property type="match status" value="1"/>
</dbReference>
<gene>
    <name evidence="9" type="ORF">AV530_007072</name>
</gene>
<proteinExistence type="predicted"/>
<dbReference type="OrthoDB" id="422005at2759"/>
<reference evidence="9 10" key="1">
    <citation type="submission" date="2016-02" db="EMBL/GenBank/DDBJ databases">
        <title>Band-tailed pigeon sequencing and assembly.</title>
        <authorList>
            <person name="Soares A.E."/>
            <person name="Novak B.J."/>
            <person name="Rice E.S."/>
            <person name="O'Connell B."/>
            <person name="Chang D."/>
            <person name="Weber S."/>
            <person name="Shapiro B."/>
        </authorList>
    </citation>
    <scope>NUCLEOTIDE SEQUENCE [LARGE SCALE GENOMIC DNA]</scope>
    <source>
        <strain evidence="9">BTP2013</strain>
        <tissue evidence="9">Blood</tissue>
    </source>
</reference>
<comment type="caution">
    <text evidence="9">The sequence shown here is derived from an EMBL/GenBank/DDBJ whole genome shotgun (WGS) entry which is preliminary data.</text>
</comment>
<evidence type="ECO:0000313" key="9">
    <source>
        <dbReference type="EMBL" id="OPJ85637.1"/>
    </source>
</evidence>
<name>A0A1V4KPB9_PATFA</name>
<evidence type="ECO:0000259" key="8">
    <source>
        <dbReference type="PROSITE" id="PS51857"/>
    </source>
</evidence>